<dbReference type="EMBL" id="JAATIQ010000137">
    <property type="protein sequence ID" value="KAF4378350.1"/>
    <property type="molecule type" value="Genomic_DNA"/>
</dbReference>
<gene>
    <name evidence="2" type="ORF">G4B88_025843</name>
</gene>
<evidence type="ECO:0000256" key="1">
    <source>
        <dbReference type="SAM" id="SignalP"/>
    </source>
</evidence>
<name>A0A7J6G867_CANSA</name>
<keyword evidence="3" id="KW-1185">Reference proteome</keyword>
<comment type="caution">
    <text evidence="2">The sequence shown here is derived from an EMBL/GenBank/DDBJ whole genome shotgun (WGS) entry which is preliminary data.</text>
</comment>
<sequence length="135" mass="14778">MELSISFFLLFSGSAAEAMKCRDLGIVNGGRLVSLQMLCDVVGEIVATRTMTLLAKMLGMGTTPVLGTASELGTMTVETYCPKSIANFIAYGRFEGRKKTNIINLIFIVLMIFIAEKYEGAYGASQMYKEGKFIF</sequence>
<evidence type="ECO:0000313" key="2">
    <source>
        <dbReference type="EMBL" id="KAF4378350.1"/>
    </source>
</evidence>
<dbReference type="AlphaFoldDB" id="A0A7J6G867"/>
<reference evidence="2 3" key="1">
    <citation type="journal article" date="2020" name="bioRxiv">
        <title>Sequence and annotation of 42 cannabis genomes reveals extensive copy number variation in cannabinoid synthesis and pathogen resistance genes.</title>
        <authorList>
            <person name="Mckernan K.J."/>
            <person name="Helbert Y."/>
            <person name="Kane L.T."/>
            <person name="Ebling H."/>
            <person name="Zhang L."/>
            <person name="Liu B."/>
            <person name="Eaton Z."/>
            <person name="Mclaughlin S."/>
            <person name="Kingan S."/>
            <person name="Baybayan P."/>
            <person name="Concepcion G."/>
            <person name="Jordan M."/>
            <person name="Riva A."/>
            <person name="Barbazuk W."/>
            <person name="Harkins T."/>
        </authorList>
    </citation>
    <scope>NUCLEOTIDE SEQUENCE [LARGE SCALE GENOMIC DNA]</scope>
    <source>
        <strain evidence="3">cv. Jamaican Lion 4</strain>
        <tissue evidence="2">Leaf</tissue>
    </source>
</reference>
<protein>
    <submittedName>
        <fullName evidence="2">Uncharacterized protein</fullName>
    </submittedName>
</protein>
<keyword evidence="1" id="KW-0732">Signal</keyword>
<accession>A0A7J6G867</accession>
<feature type="chain" id="PRO_5029915095" evidence="1">
    <location>
        <begin position="19"/>
        <end position="135"/>
    </location>
</feature>
<feature type="signal peptide" evidence="1">
    <location>
        <begin position="1"/>
        <end position="18"/>
    </location>
</feature>
<dbReference type="Proteomes" id="UP000583929">
    <property type="component" value="Unassembled WGS sequence"/>
</dbReference>
<evidence type="ECO:0000313" key="3">
    <source>
        <dbReference type="Proteomes" id="UP000583929"/>
    </source>
</evidence>
<proteinExistence type="predicted"/>
<organism evidence="2 3">
    <name type="scientific">Cannabis sativa</name>
    <name type="common">Hemp</name>
    <name type="synonym">Marijuana</name>
    <dbReference type="NCBI Taxonomy" id="3483"/>
    <lineage>
        <taxon>Eukaryota</taxon>
        <taxon>Viridiplantae</taxon>
        <taxon>Streptophyta</taxon>
        <taxon>Embryophyta</taxon>
        <taxon>Tracheophyta</taxon>
        <taxon>Spermatophyta</taxon>
        <taxon>Magnoliopsida</taxon>
        <taxon>eudicotyledons</taxon>
        <taxon>Gunneridae</taxon>
        <taxon>Pentapetalae</taxon>
        <taxon>rosids</taxon>
        <taxon>fabids</taxon>
        <taxon>Rosales</taxon>
        <taxon>Cannabaceae</taxon>
        <taxon>Cannabis</taxon>
    </lineage>
</organism>